<dbReference type="InterPro" id="IPR011057">
    <property type="entry name" value="Mss4-like_sf"/>
</dbReference>
<dbReference type="InterPro" id="IPR018105">
    <property type="entry name" value="Translational_control_tumour_p"/>
</dbReference>
<evidence type="ECO:0000259" key="3">
    <source>
        <dbReference type="PROSITE" id="PS51797"/>
    </source>
</evidence>
<dbReference type="OMA" id="CAMITEG"/>
<evidence type="ECO:0000313" key="4">
    <source>
        <dbReference type="EnsemblMetazoa" id="SMAR009446-PA"/>
    </source>
</evidence>
<evidence type="ECO:0000313" key="5">
    <source>
        <dbReference type="Proteomes" id="UP000014500"/>
    </source>
</evidence>
<evidence type="ECO:0000256" key="1">
    <source>
        <dbReference type="ARBA" id="ARBA00014759"/>
    </source>
</evidence>
<dbReference type="Gene3D" id="2.170.150.10">
    <property type="entry name" value="Metal Binding Protein, Guanine Nucleotide Exchange Factor, Chain A"/>
    <property type="match status" value="1"/>
</dbReference>
<dbReference type="STRING" id="126957.T1J715"/>
<dbReference type="PANTHER" id="PTHR11991">
    <property type="entry name" value="TRANSLATIONALLY CONTROLLED TUMOR PROTEIN-RELATED"/>
    <property type="match status" value="1"/>
</dbReference>
<dbReference type="InterPro" id="IPR011323">
    <property type="entry name" value="Mss4/transl-control_tumour"/>
</dbReference>
<comment type="similarity">
    <text evidence="2">Belongs to the TCTP family.</text>
</comment>
<feature type="domain" description="TCTP" evidence="3">
    <location>
        <begin position="1"/>
        <end position="174"/>
    </location>
</feature>
<dbReference type="PRINTS" id="PR01653">
    <property type="entry name" value="TCTPROTEIN"/>
</dbReference>
<dbReference type="GO" id="GO:0005737">
    <property type="term" value="C:cytoplasm"/>
    <property type="evidence" value="ECO:0007669"/>
    <property type="project" value="TreeGrafter"/>
</dbReference>
<dbReference type="HOGENOM" id="CLU_095877_0_1_1"/>
<protein>
    <recommendedName>
        <fullName evidence="1">Translationally-controlled tumor protein homolog</fullName>
    </recommendedName>
</protein>
<dbReference type="PROSITE" id="PS51797">
    <property type="entry name" value="TCTP_3"/>
    <property type="match status" value="1"/>
</dbReference>
<reference evidence="4" key="2">
    <citation type="submission" date="2015-02" db="UniProtKB">
        <authorList>
            <consortium name="EnsemblMetazoa"/>
        </authorList>
    </citation>
    <scope>IDENTIFICATION</scope>
</reference>
<proteinExistence type="inferred from homology"/>
<dbReference type="PhylomeDB" id="T1J715"/>
<dbReference type="InterPro" id="IPR034737">
    <property type="entry name" value="TCTP"/>
</dbReference>
<dbReference type="eggNOG" id="KOG1727">
    <property type="taxonomic scope" value="Eukaryota"/>
</dbReference>
<keyword evidence="5" id="KW-1185">Reference proteome</keyword>
<dbReference type="Proteomes" id="UP000014500">
    <property type="component" value="Unassembled WGS sequence"/>
</dbReference>
<dbReference type="SUPFAM" id="SSF51316">
    <property type="entry name" value="Mss4-like"/>
    <property type="match status" value="1"/>
</dbReference>
<dbReference type="Pfam" id="PF00838">
    <property type="entry name" value="TCTP"/>
    <property type="match status" value="1"/>
</dbReference>
<sequence>MKIYKDLFTGDEMFTDSYKVHLVDDVLYEVYGKYETRKHGEVILPGANPSAEEADEGTDTATESGVDIVLNQRLVETPCFGDKKSYLLYLKDYMKNVTESLKETSTPEEVDKFKTKMNEVIKKLLARFKEFQFFTGESCDADKGMVALLEYRQVNDEEIPIMIFFKHGLQEEKY</sequence>
<dbReference type="PANTHER" id="PTHR11991:SF0">
    <property type="entry name" value="TRANSLATIONALLY-CONTROLLED TUMOR PROTEIN"/>
    <property type="match status" value="1"/>
</dbReference>
<dbReference type="EMBL" id="JH431901">
    <property type="status" value="NOT_ANNOTATED_CDS"/>
    <property type="molecule type" value="Genomic_DNA"/>
</dbReference>
<accession>T1J715</accession>
<name>T1J715_STRMM</name>
<dbReference type="AlphaFoldDB" id="T1J715"/>
<organism evidence="4 5">
    <name type="scientific">Strigamia maritima</name>
    <name type="common">European centipede</name>
    <name type="synonym">Geophilus maritimus</name>
    <dbReference type="NCBI Taxonomy" id="126957"/>
    <lineage>
        <taxon>Eukaryota</taxon>
        <taxon>Metazoa</taxon>
        <taxon>Ecdysozoa</taxon>
        <taxon>Arthropoda</taxon>
        <taxon>Myriapoda</taxon>
        <taxon>Chilopoda</taxon>
        <taxon>Pleurostigmophora</taxon>
        <taxon>Geophilomorpha</taxon>
        <taxon>Linotaeniidae</taxon>
        <taxon>Strigamia</taxon>
    </lineage>
</organism>
<evidence type="ECO:0000256" key="2">
    <source>
        <dbReference type="PROSITE-ProRule" id="PRU01133"/>
    </source>
</evidence>
<dbReference type="FunFam" id="2.170.150.10:FF:000002">
    <property type="entry name" value="Translationally-controlled tumor protein homolog"/>
    <property type="match status" value="1"/>
</dbReference>
<dbReference type="EnsemblMetazoa" id="SMAR009446-RA">
    <property type="protein sequence ID" value="SMAR009446-PA"/>
    <property type="gene ID" value="SMAR009446"/>
</dbReference>
<reference evidence="5" key="1">
    <citation type="submission" date="2011-05" db="EMBL/GenBank/DDBJ databases">
        <authorList>
            <person name="Richards S.R."/>
            <person name="Qu J."/>
            <person name="Jiang H."/>
            <person name="Jhangiani S.N."/>
            <person name="Agravi P."/>
            <person name="Goodspeed R."/>
            <person name="Gross S."/>
            <person name="Mandapat C."/>
            <person name="Jackson L."/>
            <person name="Mathew T."/>
            <person name="Pu L."/>
            <person name="Thornton R."/>
            <person name="Saada N."/>
            <person name="Wilczek-Boney K.B."/>
            <person name="Lee S."/>
            <person name="Kovar C."/>
            <person name="Wu Y."/>
            <person name="Scherer S.E."/>
            <person name="Worley K.C."/>
            <person name="Muzny D.M."/>
            <person name="Gibbs R."/>
        </authorList>
    </citation>
    <scope>NUCLEOTIDE SEQUENCE</scope>
    <source>
        <strain evidence="5">Brora</strain>
    </source>
</reference>
<dbReference type="GO" id="GO:0005509">
    <property type="term" value="F:calcium ion binding"/>
    <property type="evidence" value="ECO:0007669"/>
    <property type="project" value="TreeGrafter"/>
</dbReference>